<feature type="non-terminal residue" evidence="1">
    <location>
        <position position="1"/>
    </location>
</feature>
<evidence type="ECO:0000313" key="1">
    <source>
        <dbReference type="EMBL" id="SVC02030.1"/>
    </source>
</evidence>
<dbReference type="Gene3D" id="3.50.50.60">
    <property type="entry name" value="FAD/NAD(P)-binding domain"/>
    <property type="match status" value="1"/>
</dbReference>
<dbReference type="SUPFAM" id="SSF51905">
    <property type="entry name" value="FAD/NAD(P)-binding domain"/>
    <property type="match status" value="2"/>
</dbReference>
<gene>
    <name evidence="1" type="ORF">METZ01_LOCUS254884</name>
</gene>
<feature type="non-terminal residue" evidence="1">
    <location>
        <position position="356"/>
    </location>
</feature>
<dbReference type="InterPro" id="IPR051209">
    <property type="entry name" value="FAD-bind_Monooxygenase_sf"/>
</dbReference>
<accession>A0A382IQR8</accession>
<dbReference type="PANTHER" id="PTHR42877">
    <property type="entry name" value="L-ORNITHINE N(5)-MONOOXYGENASE-RELATED"/>
    <property type="match status" value="1"/>
</dbReference>
<dbReference type="Pfam" id="PF13738">
    <property type="entry name" value="Pyr_redox_3"/>
    <property type="match status" value="1"/>
</dbReference>
<reference evidence="1" key="1">
    <citation type="submission" date="2018-05" db="EMBL/GenBank/DDBJ databases">
        <authorList>
            <person name="Lanie J.A."/>
            <person name="Ng W.-L."/>
            <person name="Kazmierczak K.M."/>
            <person name="Andrzejewski T.M."/>
            <person name="Davidsen T.M."/>
            <person name="Wayne K.J."/>
            <person name="Tettelin H."/>
            <person name="Glass J.I."/>
            <person name="Rusch D."/>
            <person name="Podicherti R."/>
            <person name="Tsui H.-C.T."/>
            <person name="Winkler M.E."/>
        </authorList>
    </citation>
    <scope>NUCLEOTIDE SEQUENCE</scope>
</reference>
<name>A0A382IQR8_9ZZZZ</name>
<proteinExistence type="predicted"/>
<dbReference type="EMBL" id="UINC01068994">
    <property type="protein sequence ID" value="SVC02030.1"/>
    <property type="molecule type" value="Genomic_DNA"/>
</dbReference>
<protein>
    <recommendedName>
        <fullName evidence="2">FAD/NAD(P)-binding domain-containing protein</fullName>
    </recommendedName>
</protein>
<dbReference type="AlphaFoldDB" id="A0A382IQR8"/>
<organism evidence="1">
    <name type="scientific">marine metagenome</name>
    <dbReference type="NCBI Taxonomy" id="408172"/>
    <lineage>
        <taxon>unclassified sequences</taxon>
        <taxon>metagenomes</taxon>
        <taxon>ecological metagenomes</taxon>
    </lineage>
</organism>
<evidence type="ECO:0008006" key="2">
    <source>
        <dbReference type="Google" id="ProtNLM"/>
    </source>
</evidence>
<dbReference type="PANTHER" id="PTHR42877:SF4">
    <property type="entry name" value="FAD_NAD(P)-BINDING DOMAIN-CONTAINING PROTEIN-RELATED"/>
    <property type="match status" value="1"/>
</dbReference>
<sequence length="356" mass="39136">RHLRFAIIGAGMAGILSAAQLREHGFDDFVILEKADRLGGTWRENTYPGVACDVPSHLYSFSFAPNPDWTHRYSPGPEIQAYLERVAADFDVVPSIRFGEEVLDCVFSDGRWHLMTDTGRSETADVVIAATGVLHHPHYPDIDGLETFAGTTMHTARWSDEVPLDGLRAGIIGTGSSATQTVPRIVDRVGHLSLFQRTAQWILPQENPAYTDTEKAAFRADPDSLQDLREEISDLFANGFSNAVVDADSPQMAMIEAACRANLEETVTDPDLRDRLCPDYRAGCKRLVISPDFYEGIQRPNAALVTRPIVGVEPKGVRTADGSLHELDVLILATGFEVQQFMRPMEVVGIGGSRLS</sequence>
<dbReference type="InterPro" id="IPR036188">
    <property type="entry name" value="FAD/NAD-bd_sf"/>
</dbReference>